<dbReference type="GO" id="GO:0001709">
    <property type="term" value="P:cell fate determination"/>
    <property type="evidence" value="ECO:0007669"/>
    <property type="project" value="TreeGrafter"/>
</dbReference>
<dbReference type="InterPro" id="IPR040361">
    <property type="entry name" value="TPD1"/>
</dbReference>
<keyword evidence="3" id="KW-1185">Reference proteome</keyword>
<dbReference type="AlphaFoldDB" id="A0A5J9UN00"/>
<dbReference type="Gramene" id="TVU24567">
    <property type="protein sequence ID" value="TVU24567"/>
    <property type="gene ID" value="EJB05_27012"/>
</dbReference>
<reference evidence="2 3" key="1">
    <citation type="journal article" date="2019" name="Sci. Rep.">
        <title>A high-quality genome of Eragrostis curvula grass provides insights into Poaceae evolution and supports new strategies to enhance forage quality.</title>
        <authorList>
            <person name="Carballo J."/>
            <person name="Santos B.A.C.M."/>
            <person name="Zappacosta D."/>
            <person name="Garbus I."/>
            <person name="Selva J.P."/>
            <person name="Gallo C.A."/>
            <person name="Diaz A."/>
            <person name="Albertini E."/>
            <person name="Caccamo M."/>
            <person name="Echenique V."/>
        </authorList>
    </citation>
    <scope>NUCLEOTIDE SEQUENCE [LARGE SCALE GENOMIC DNA]</scope>
    <source>
        <strain evidence="3">cv. Victoria</strain>
        <tissue evidence="2">Leaf</tissue>
    </source>
</reference>
<gene>
    <name evidence="2" type="ORF">EJB05_27012</name>
</gene>
<dbReference type="Proteomes" id="UP000324897">
    <property type="component" value="Chromosome 2"/>
</dbReference>
<keyword evidence="1" id="KW-0732">Signal</keyword>
<protein>
    <submittedName>
        <fullName evidence="2">Uncharacterized protein</fullName>
    </submittedName>
</protein>
<dbReference type="Pfam" id="PF24068">
    <property type="entry name" value="TPD1_C"/>
    <property type="match status" value="1"/>
</dbReference>
<organism evidence="2 3">
    <name type="scientific">Eragrostis curvula</name>
    <name type="common">weeping love grass</name>
    <dbReference type="NCBI Taxonomy" id="38414"/>
    <lineage>
        <taxon>Eukaryota</taxon>
        <taxon>Viridiplantae</taxon>
        <taxon>Streptophyta</taxon>
        <taxon>Embryophyta</taxon>
        <taxon>Tracheophyta</taxon>
        <taxon>Spermatophyta</taxon>
        <taxon>Magnoliopsida</taxon>
        <taxon>Liliopsida</taxon>
        <taxon>Poales</taxon>
        <taxon>Poaceae</taxon>
        <taxon>PACMAD clade</taxon>
        <taxon>Chloridoideae</taxon>
        <taxon>Eragrostideae</taxon>
        <taxon>Eragrostidinae</taxon>
        <taxon>Eragrostis</taxon>
    </lineage>
</organism>
<proteinExistence type="predicted"/>
<evidence type="ECO:0000313" key="2">
    <source>
        <dbReference type="EMBL" id="TVU24567.1"/>
    </source>
</evidence>
<evidence type="ECO:0000313" key="3">
    <source>
        <dbReference type="Proteomes" id="UP000324897"/>
    </source>
</evidence>
<accession>A0A5J9UN00</accession>
<feature type="non-terminal residue" evidence="2">
    <location>
        <position position="1"/>
    </location>
</feature>
<comment type="caution">
    <text evidence="2">The sequence shown here is derived from an EMBL/GenBank/DDBJ whole genome shotgun (WGS) entry which is preliminary data.</text>
</comment>
<evidence type="ECO:0000256" key="1">
    <source>
        <dbReference type="ARBA" id="ARBA00022729"/>
    </source>
</evidence>
<dbReference type="PANTHER" id="PTHR33184:SF50">
    <property type="entry name" value="PUTATIVE-RELATED"/>
    <property type="match status" value="1"/>
</dbReference>
<sequence>MTNNAEKSADCHCENKVLQRRYGTGVMEAKLIFAVLLLFSVCNRGNAQHCRLSDLAVTQTALAGKVRGQTQYTVTVENRCICSQAEIKVACPGFTSSMGVNPAILRPDGDGKLCTVNDGRPVGMGPNYAVKFHYASSSQIGFKPVSSTIACS</sequence>
<name>A0A5J9UN00_9POAL</name>
<dbReference type="EMBL" id="RWGY01000013">
    <property type="protein sequence ID" value="TVU24567.1"/>
    <property type="molecule type" value="Genomic_DNA"/>
</dbReference>
<dbReference type="PANTHER" id="PTHR33184">
    <property type="entry name" value="PROTEIN TAPETUM DETERMINANT 1-LIKE-RELATED"/>
    <property type="match status" value="1"/>
</dbReference>
<dbReference type="OrthoDB" id="603213at2759"/>